<protein>
    <submittedName>
        <fullName evidence="1">Uncharacterized protein</fullName>
    </submittedName>
</protein>
<proteinExistence type="predicted"/>
<dbReference type="Proteomes" id="UP000678679">
    <property type="component" value="Chromosome 1"/>
</dbReference>
<name>A0AAX1N3A9_9BACT</name>
<dbReference type="AlphaFoldDB" id="A0AAX1N3A9"/>
<dbReference type="KEGG" id="fya:KMW28_11560"/>
<sequence>MKARLLFFVIGLFFLVGVHHYLTENQEAEQKEAKIEMNSFNSATSIE</sequence>
<evidence type="ECO:0000313" key="2">
    <source>
        <dbReference type="Proteomes" id="UP000678679"/>
    </source>
</evidence>
<organism evidence="1 2">
    <name type="scientific">Flammeovirga yaeyamensis</name>
    <dbReference type="NCBI Taxonomy" id="367791"/>
    <lineage>
        <taxon>Bacteria</taxon>
        <taxon>Pseudomonadati</taxon>
        <taxon>Bacteroidota</taxon>
        <taxon>Cytophagia</taxon>
        <taxon>Cytophagales</taxon>
        <taxon>Flammeovirgaceae</taxon>
        <taxon>Flammeovirga</taxon>
    </lineage>
</organism>
<dbReference type="RefSeq" id="WP_158297564.1">
    <property type="nucleotide sequence ID" value="NZ_CP076132.1"/>
</dbReference>
<gene>
    <name evidence="1" type="ORF">KMW28_11560</name>
</gene>
<keyword evidence="2" id="KW-1185">Reference proteome</keyword>
<reference evidence="1 2" key="1">
    <citation type="submission" date="2021-05" db="EMBL/GenBank/DDBJ databases">
        <title>Comparative genomic studies on the polysaccharide-degrading batcterial strains of the Flammeovirga genus.</title>
        <authorList>
            <person name="Zewei F."/>
            <person name="Zheng Z."/>
            <person name="Yu L."/>
            <person name="Ruyue G."/>
            <person name="Yanhong M."/>
            <person name="Yuanyuan C."/>
            <person name="Jingyan G."/>
            <person name="Wenjun H."/>
        </authorList>
    </citation>
    <scope>NUCLEOTIDE SEQUENCE [LARGE SCALE GENOMIC DNA]</scope>
    <source>
        <strain evidence="1 2">NBRC:100898</strain>
    </source>
</reference>
<dbReference type="EMBL" id="CP076132">
    <property type="protein sequence ID" value="QWG00288.1"/>
    <property type="molecule type" value="Genomic_DNA"/>
</dbReference>
<evidence type="ECO:0000313" key="1">
    <source>
        <dbReference type="EMBL" id="QWG00288.1"/>
    </source>
</evidence>
<accession>A0AAX1N3A9</accession>